<keyword evidence="2" id="KW-1185">Reference proteome</keyword>
<dbReference type="Proteomes" id="UP000294752">
    <property type="component" value="Unassembled WGS sequence"/>
</dbReference>
<name>A0A4R7CWM9_9SPHI</name>
<protein>
    <submittedName>
        <fullName evidence="1">Uncharacterized protein</fullName>
    </submittedName>
</protein>
<dbReference type="RefSeq" id="WP_133640424.1">
    <property type="nucleotide sequence ID" value="NZ_SNZV01000005.1"/>
</dbReference>
<gene>
    <name evidence="1" type="ORF">B0I21_10530</name>
</gene>
<evidence type="ECO:0000313" key="2">
    <source>
        <dbReference type="Proteomes" id="UP000294752"/>
    </source>
</evidence>
<dbReference type="AlphaFoldDB" id="A0A4R7CWM9"/>
<dbReference type="EMBL" id="SNZV01000005">
    <property type="protein sequence ID" value="TDS12899.1"/>
    <property type="molecule type" value="Genomic_DNA"/>
</dbReference>
<organism evidence="1 2">
    <name type="scientific">Sphingobacterium paludis</name>
    <dbReference type="NCBI Taxonomy" id="1476465"/>
    <lineage>
        <taxon>Bacteria</taxon>
        <taxon>Pseudomonadati</taxon>
        <taxon>Bacteroidota</taxon>
        <taxon>Sphingobacteriia</taxon>
        <taxon>Sphingobacteriales</taxon>
        <taxon>Sphingobacteriaceae</taxon>
        <taxon>Sphingobacterium</taxon>
    </lineage>
</organism>
<comment type="caution">
    <text evidence="1">The sequence shown here is derived from an EMBL/GenBank/DDBJ whole genome shotgun (WGS) entry which is preliminary data.</text>
</comment>
<reference evidence="1 2" key="1">
    <citation type="submission" date="2019-03" db="EMBL/GenBank/DDBJ databases">
        <title>Genomic Encyclopedia of Type Strains, Phase III (KMG-III): the genomes of soil and plant-associated and newly described type strains.</title>
        <authorList>
            <person name="Whitman W."/>
        </authorList>
    </citation>
    <scope>NUCLEOTIDE SEQUENCE [LARGE SCALE GENOMIC DNA]</scope>
    <source>
        <strain evidence="1 2">CGMCC 1.12801</strain>
    </source>
</reference>
<accession>A0A4R7CWM9</accession>
<sequence>MQWEVDNQHIDVFVSEADAVAVTRWDDRVKIVCIPATMPKSEALWAIRNLLRQKNKVAGALRMQELAVFGRRWPIMSIKKSQKTYMHEGVIYSYIPATSLTVYAADRIRHILLQQVVFAALDKWEDFFSVSVATVKFRKNDKRPYLTDAKRACITFDSGLHRFTQEQINYTVFRAVTRYFHSIQLDDQVVQQHFPDRKFTEKILCHEYTAYPCD</sequence>
<proteinExistence type="predicted"/>
<dbReference type="OrthoDB" id="707692at2"/>
<evidence type="ECO:0000313" key="1">
    <source>
        <dbReference type="EMBL" id="TDS12899.1"/>
    </source>
</evidence>